<dbReference type="RefSeq" id="WP_345256619.1">
    <property type="nucleotide sequence ID" value="NZ_BAABGY010000008.1"/>
</dbReference>
<dbReference type="InterPro" id="IPR005804">
    <property type="entry name" value="FA_desaturase_dom"/>
</dbReference>
<evidence type="ECO:0000313" key="4">
    <source>
        <dbReference type="Proteomes" id="UP001501725"/>
    </source>
</evidence>
<name>A0ABP8H7V1_9BACT</name>
<dbReference type="PIRSF" id="PIRSF015921">
    <property type="entry name" value="FA_sphinglp_des"/>
    <property type="match status" value="1"/>
</dbReference>
<keyword evidence="1" id="KW-0472">Membrane</keyword>
<evidence type="ECO:0000256" key="1">
    <source>
        <dbReference type="SAM" id="Phobius"/>
    </source>
</evidence>
<dbReference type="PANTHER" id="PTHR19353">
    <property type="entry name" value="FATTY ACID DESATURASE 2"/>
    <property type="match status" value="1"/>
</dbReference>
<keyword evidence="1" id="KW-0812">Transmembrane</keyword>
<evidence type="ECO:0000313" key="3">
    <source>
        <dbReference type="EMBL" id="GAA4335622.1"/>
    </source>
</evidence>
<dbReference type="Pfam" id="PF00487">
    <property type="entry name" value="FA_desaturase"/>
    <property type="match status" value="1"/>
</dbReference>
<feature type="transmembrane region" description="Helical" evidence="1">
    <location>
        <begin position="202"/>
        <end position="222"/>
    </location>
</feature>
<protein>
    <submittedName>
        <fullName evidence="3">Acyl-CoA desaturase</fullName>
    </submittedName>
</protein>
<organism evidence="3 4">
    <name type="scientific">Flaviaesturariibacter amylovorans</name>
    <dbReference type="NCBI Taxonomy" id="1084520"/>
    <lineage>
        <taxon>Bacteria</taxon>
        <taxon>Pseudomonadati</taxon>
        <taxon>Bacteroidota</taxon>
        <taxon>Chitinophagia</taxon>
        <taxon>Chitinophagales</taxon>
        <taxon>Chitinophagaceae</taxon>
        <taxon>Flaviaestuariibacter</taxon>
    </lineage>
</organism>
<sequence length="375" mass="42695">MAKVTFDNTNNQFFRSLRLSVEAYFKERGLSKTGGWKLYHKALVLFPLGIGLYTVLLLDLLPAFPALLACGLLGCVISSLGFNVMHDACHGSYSNKKWVNNVMGLTMNVLGGNAFFWKQKHNIIHHTYTNIEGLDDDIAQSKWLRQSPSQAWMKVHRYQHVYLTLAYGLSLMHWVAFRDFVKYFTGRVHNTPLPPMDFAEHLTFWISKAFYYFVYIIFPIMVLGPLPWLAGYVTMNFVAGVVLSYTFQLAHAVEGPEFESVGDEDRVIGTEWAIHQLRTTANFAPRNRFVNWFVGGLNYQVEHHLFPRISHIHYPALSAIVQEHCRRFGVPYHSFPTVSSAIASHVRTMKRLGQGVTQLSYVTTNAGRPVLATAE</sequence>
<feature type="transmembrane region" description="Helical" evidence="1">
    <location>
        <begin position="64"/>
        <end position="86"/>
    </location>
</feature>
<keyword evidence="4" id="KW-1185">Reference proteome</keyword>
<dbReference type="EMBL" id="BAABGY010000008">
    <property type="protein sequence ID" value="GAA4335622.1"/>
    <property type="molecule type" value="Genomic_DNA"/>
</dbReference>
<comment type="caution">
    <text evidence="3">The sequence shown here is derived from an EMBL/GenBank/DDBJ whole genome shotgun (WGS) entry which is preliminary data.</text>
</comment>
<dbReference type="PANTHER" id="PTHR19353:SF19">
    <property type="entry name" value="DELTA(5) FATTY ACID DESATURASE C-RELATED"/>
    <property type="match status" value="1"/>
</dbReference>
<dbReference type="CDD" id="cd03506">
    <property type="entry name" value="Delta6-FADS-like"/>
    <property type="match status" value="1"/>
</dbReference>
<gene>
    <name evidence="3" type="ORF">GCM10023184_30550</name>
</gene>
<feature type="transmembrane region" description="Helical" evidence="1">
    <location>
        <begin position="161"/>
        <end position="181"/>
    </location>
</feature>
<evidence type="ECO:0000259" key="2">
    <source>
        <dbReference type="Pfam" id="PF00487"/>
    </source>
</evidence>
<proteinExistence type="predicted"/>
<keyword evidence="1" id="KW-1133">Transmembrane helix</keyword>
<feature type="domain" description="Fatty acid desaturase" evidence="2">
    <location>
        <begin position="65"/>
        <end position="335"/>
    </location>
</feature>
<reference evidence="4" key="1">
    <citation type="journal article" date="2019" name="Int. J. Syst. Evol. Microbiol.">
        <title>The Global Catalogue of Microorganisms (GCM) 10K type strain sequencing project: providing services to taxonomists for standard genome sequencing and annotation.</title>
        <authorList>
            <consortium name="The Broad Institute Genomics Platform"/>
            <consortium name="The Broad Institute Genome Sequencing Center for Infectious Disease"/>
            <person name="Wu L."/>
            <person name="Ma J."/>
        </authorList>
    </citation>
    <scope>NUCLEOTIDE SEQUENCE [LARGE SCALE GENOMIC DNA]</scope>
    <source>
        <strain evidence="4">JCM 17919</strain>
    </source>
</reference>
<feature type="transmembrane region" description="Helical" evidence="1">
    <location>
        <begin position="98"/>
        <end position="117"/>
    </location>
</feature>
<feature type="transmembrane region" description="Helical" evidence="1">
    <location>
        <begin position="38"/>
        <end position="58"/>
    </location>
</feature>
<dbReference type="InterPro" id="IPR012171">
    <property type="entry name" value="Fatty_acid_desaturase"/>
</dbReference>
<dbReference type="Proteomes" id="UP001501725">
    <property type="component" value="Unassembled WGS sequence"/>
</dbReference>
<accession>A0ABP8H7V1</accession>